<dbReference type="InterPro" id="IPR006964">
    <property type="entry name" value="NUDE_dom"/>
</dbReference>
<dbReference type="OrthoDB" id="5877028at2759"/>
<dbReference type="Gene3D" id="6.10.250.1080">
    <property type="match status" value="1"/>
</dbReference>
<dbReference type="GO" id="GO:0000132">
    <property type="term" value="P:establishment of mitotic spindle orientation"/>
    <property type="evidence" value="ECO:0007669"/>
    <property type="project" value="TreeGrafter"/>
</dbReference>
<feature type="region of interest" description="Disordered" evidence="8">
    <location>
        <begin position="297"/>
        <end position="343"/>
    </location>
</feature>
<dbReference type="GO" id="GO:0047496">
    <property type="term" value="P:vesicle transport along microtubule"/>
    <property type="evidence" value="ECO:0007669"/>
    <property type="project" value="TreeGrafter"/>
</dbReference>
<proteinExistence type="inferred from homology"/>
<feature type="coiled-coil region" evidence="7">
    <location>
        <begin position="43"/>
        <end position="95"/>
    </location>
</feature>
<comment type="similarity">
    <text evidence="2">Belongs to the nudE family.</text>
</comment>
<keyword evidence="11" id="KW-1185">Reference proteome</keyword>
<gene>
    <name evidence="10" type="ORF">HYPSUDRAFT_32645</name>
</gene>
<dbReference type="EMBL" id="KN817519">
    <property type="protein sequence ID" value="KJA29246.1"/>
    <property type="molecule type" value="Genomic_DNA"/>
</dbReference>
<keyword evidence="6" id="KW-0206">Cytoskeleton</keyword>
<feature type="region of interest" description="Disordered" evidence="8">
    <location>
        <begin position="245"/>
        <end position="272"/>
    </location>
</feature>
<evidence type="ECO:0000256" key="3">
    <source>
        <dbReference type="ARBA" id="ARBA00022490"/>
    </source>
</evidence>
<dbReference type="STRING" id="945553.A0A0D2PLN1"/>
<evidence type="ECO:0000256" key="4">
    <source>
        <dbReference type="ARBA" id="ARBA00022701"/>
    </source>
</evidence>
<evidence type="ECO:0000256" key="2">
    <source>
        <dbReference type="ARBA" id="ARBA00007429"/>
    </source>
</evidence>
<dbReference type="GO" id="GO:0051642">
    <property type="term" value="P:centrosome localization"/>
    <property type="evidence" value="ECO:0007669"/>
    <property type="project" value="TreeGrafter"/>
</dbReference>
<evidence type="ECO:0000313" key="10">
    <source>
        <dbReference type="EMBL" id="KJA29246.1"/>
    </source>
</evidence>
<organism evidence="10 11">
    <name type="scientific">Hypholoma sublateritium (strain FD-334 SS-4)</name>
    <dbReference type="NCBI Taxonomy" id="945553"/>
    <lineage>
        <taxon>Eukaryota</taxon>
        <taxon>Fungi</taxon>
        <taxon>Dikarya</taxon>
        <taxon>Basidiomycota</taxon>
        <taxon>Agaricomycotina</taxon>
        <taxon>Agaricomycetes</taxon>
        <taxon>Agaricomycetidae</taxon>
        <taxon>Agaricales</taxon>
        <taxon>Agaricineae</taxon>
        <taxon>Strophariaceae</taxon>
        <taxon>Hypholoma</taxon>
    </lineage>
</organism>
<dbReference type="GO" id="GO:0005871">
    <property type="term" value="C:kinesin complex"/>
    <property type="evidence" value="ECO:0007669"/>
    <property type="project" value="TreeGrafter"/>
</dbReference>
<dbReference type="PANTHER" id="PTHR10921">
    <property type="entry name" value="NUCLEAR DISTRIBUTION PROTEIN NUDE HOMOLOG 1"/>
    <property type="match status" value="1"/>
</dbReference>
<dbReference type="GO" id="GO:0007020">
    <property type="term" value="P:microtubule nucleation"/>
    <property type="evidence" value="ECO:0007669"/>
    <property type="project" value="TreeGrafter"/>
</dbReference>
<feature type="coiled-coil region" evidence="7">
    <location>
        <begin position="135"/>
        <end position="207"/>
    </location>
</feature>
<feature type="compositionally biased region" description="Low complexity" evidence="8">
    <location>
        <begin position="382"/>
        <end position="406"/>
    </location>
</feature>
<feature type="compositionally biased region" description="Polar residues" evidence="8">
    <location>
        <begin position="475"/>
        <end position="489"/>
    </location>
</feature>
<reference evidence="11" key="1">
    <citation type="submission" date="2014-04" db="EMBL/GenBank/DDBJ databases">
        <title>Evolutionary Origins and Diversification of the Mycorrhizal Mutualists.</title>
        <authorList>
            <consortium name="DOE Joint Genome Institute"/>
            <consortium name="Mycorrhizal Genomics Consortium"/>
            <person name="Kohler A."/>
            <person name="Kuo A."/>
            <person name="Nagy L.G."/>
            <person name="Floudas D."/>
            <person name="Copeland A."/>
            <person name="Barry K.W."/>
            <person name="Cichocki N."/>
            <person name="Veneault-Fourrey C."/>
            <person name="LaButti K."/>
            <person name="Lindquist E.A."/>
            <person name="Lipzen A."/>
            <person name="Lundell T."/>
            <person name="Morin E."/>
            <person name="Murat C."/>
            <person name="Riley R."/>
            <person name="Ohm R."/>
            <person name="Sun H."/>
            <person name="Tunlid A."/>
            <person name="Henrissat B."/>
            <person name="Grigoriev I.V."/>
            <person name="Hibbett D.S."/>
            <person name="Martin F."/>
        </authorList>
    </citation>
    <scope>NUCLEOTIDE SEQUENCE [LARGE SCALE GENOMIC DNA]</scope>
    <source>
        <strain evidence="11">FD-334 SS-4</strain>
    </source>
</reference>
<dbReference type="GO" id="GO:0000776">
    <property type="term" value="C:kinetochore"/>
    <property type="evidence" value="ECO:0007669"/>
    <property type="project" value="TreeGrafter"/>
</dbReference>
<dbReference type="Pfam" id="PF04880">
    <property type="entry name" value="NUDE_C"/>
    <property type="match status" value="1"/>
</dbReference>
<keyword evidence="5 7" id="KW-0175">Coiled coil</keyword>
<accession>A0A0D2PLN1</accession>
<dbReference type="GO" id="GO:0007059">
    <property type="term" value="P:chromosome segregation"/>
    <property type="evidence" value="ECO:0007669"/>
    <property type="project" value="TreeGrafter"/>
</dbReference>
<name>A0A0D2PLN1_HYPSF</name>
<evidence type="ECO:0000313" key="11">
    <source>
        <dbReference type="Proteomes" id="UP000054270"/>
    </source>
</evidence>
<feature type="region of interest" description="Disordered" evidence="8">
    <location>
        <begin position="375"/>
        <end position="674"/>
    </location>
</feature>
<evidence type="ECO:0000256" key="7">
    <source>
        <dbReference type="SAM" id="Coils"/>
    </source>
</evidence>
<feature type="domain" description="NUDE" evidence="9">
    <location>
        <begin position="148"/>
        <end position="323"/>
    </location>
</feature>
<dbReference type="GO" id="GO:0008017">
    <property type="term" value="F:microtubule binding"/>
    <property type="evidence" value="ECO:0007669"/>
    <property type="project" value="InterPro"/>
</dbReference>
<sequence length="674" mass="72756">MTAVLSSTDALRKDRHMSLDDNNIGFSSHTDWREKYNEVLDMLSETRAELDEFHQASKELEAELESELQRTEKSQHELQNKVIRAENERDEWKSKFMSLQTTHNTTTTSLQRELDQLRQEHQVTKVHLRELEMGNDDLERNERAVSSSLADMEAKYSKTLEEKILIEHELLEKAGLEEETQRLRDELRDANVEISIIKDQLNAFKARSTPSSSSEKLPLHAATPSIENLMKATLPSDFDLAEISPASENDTTTTPKASVSSKPPMPTSYVSRPFVHLNKSGSVTPLRSSSNVNVLRSSALGSSSSPSTASPRSLMKPPTSRTASSISTTTASSAGSVAKNKGVQMVSEMRARVKVLEQKIHTRVPRLRMASISRSSFTPSVGPMTPMTGPSSSSSPASNASTAKTSLDSRKSIDSRRSNESGSDKHSRKDNGDSSGWVLIMEDSPSPQKAAETKRLKEKRRVSVPAPTAFRPSASAVNRATSPSLSTGPMATMAASTGLRRPQSRMSGGGASSSITSRPQTPTFLPLPSSSLYGANSSTIGMKRSTGPGASNPYNQFKRSSIGKSSAVPVPPLPTTLRDRPTNVSPIQRPTSSGSSSTSERGKALPATPDDLRANVTIRPNSRAPPAASTAPGLSLLSKSRIGRPSAGRRSGGIVESASVLDLSDLQPREPSGS</sequence>
<evidence type="ECO:0000256" key="1">
    <source>
        <dbReference type="ARBA" id="ARBA00004245"/>
    </source>
</evidence>
<feature type="compositionally biased region" description="Low complexity" evidence="8">
    <location>
        <begin position="297"/>
        <end position="338"/>
    </location>
</feature>
<feature type="compositionally biased region" description="Basic and acidic residues" evidence="8">
    <location>
        <begin position="407"/>
        <end position="432"/>
    </location>
</feature>
<dbReference type="AlphaFoldDB" id="A0A0D2PLN1"/>
<feature type="compositionally biased region" description="Polar residues" evidence="8">
    <location>
        <begin position="548"/>
        <end position="564"/>
    </location>
</feature>
<comment type="subcellular location">
    <subcellularLocation>
        <location evidence="1">Cytoplasm</location>
        <location evidence="1">Cytoskeleton</location>
    </subcellularLocation>
</comment>
<protein>
    <recommendedName>
        <fullName evidence="9">NUDE domain-containing protein</fullName>
    </recommendedName>
</protein>
<evidence type="ECO:0000256" key="8">
    <source>
        <dbReference type="SAM" id="MobiDB-lite"/>
    </source>
</evidence>
<dbReference type="PANTHER" id="PTHR10921:SF1">
    <property type="entry name" value="NUCLEAR DISTRIBUTION PROTEIN NUDE HOMOLOG"/>
    <property type="match status" value="1"/>
</dbReference>
<dbReference type="InterPro" id="IPR033494">
    <property type="entry name" value="NUDE"/>
</dbReference>
<dbReference type="GO" id="GO:0005874">
    <property type="term" value="C:microtubule"/>
    <property type="evidence" value="ECO:0007669"/>
    <property type="project" value="UniProtKB-KW"/>
</dbReference>
<dbReference type="OMA" id="NMAIERS"/>
<evidence type="ECO:0000259" key="9">
    <source>
        <dbReference type="Pfam" id="PF04880"/>
    </source>
</evidence>
<evidence type="ECO:0000256" key="5">
    <source>
        <dbReference type="ARBA" id="ARBA00023054"/>
    </source>
</evidence>
<feature type="compositionally biased region" description="Polar residues" evidence="8">
    <location>
        <begin position="246"/>
        <end position="261"/>
    </location>
</feature>
<keyword evidence="3" id="KW-0963">Cytoplasm</keyword>
<feature type="compositionally biased region" description="Polar residues" evidence="8">
    <location>
        <begin position="512"/>
        <end position="540"/>
    </location>
</feature>
<dbReference type="Proteomes" id="UP000054270">
    <property type="component" value="Unassembled WGS sequence"/>
</dbReference>
<evidence type="ECO:0000256" key="6">
    <source>
        <dbReference type="ARBA" id="ARBA00023212"/>
    </source>
</evidence>
<keyword evidence="4" id="KW-0493">Microtubule</keyword>